<protein>
    <submittedName>
        <fullName evidence="1">Uncharacterized protein</fullName>
    </submittedName>
</protein>
<sequence>MSNIGNRLADLHDVLDYCSNQQAFGKTACFTPLERICINQERGSLLSQINQDNQEGDKRHYKCPPKLESKIRFITQKVIDINLITN</sequence>
<evidence type="ECO:0000313" key="2">
    <source>
        <dbReference type="Proteomes" id="UP000646211"/>
    </source>
</evidence>
<evidence type="ECO:0000313" key="1">
    <source>
        <dbReference type="EMBL" id="MBF2710081.1"/>
    </source>
</evidence>
<reference evidence="1" key="1">
    <citation type="submission" date="2020-11" db="EMBL/GenBank/DDBJ databases">
        <title>Genome of Flavobacterium soyangense.</title>
        <authorList>
            <person name="Liu Q."/>
            <person name="Xin Y.-H."/>
        </authorList>
    </citation>
    <scope>NUCLEOTIDE SEQUENCE</scope>
    <source>
        <strain evidence="1">CGMCC 1.13493</strain>
    </source>
</reference>
<dbReference type="AlphaFoldDB" id="A0A930UF02"/>
<gene>
    <name evidence="1" type="ORF">IR213_16070</name>
</gene>
<organism evidence="1 2">
    <name type="scientific">Flavobacterium soyangense</name>
    <dbReference type="NCBI Taxonomy" id="2023265"/>
    <lineage>
        <taxon>Bacteria</taxon>
        <taxon>Pseudomonadati</taxon>
        <taxon>Bacteroidota</taxon>
        <taxon>Flavobacteriia</taxon>
        <taxon>Flavobacteriales</taxon>
        <taxon>Flavobacteriaceae</taxon>
        <taxon>Flavobacterium</taxon>
    </lineage>
</organism>
<comment type="caution">
    <text evidence="1">The sequence shown here is derived from an EMBL/GenBank/DDBJ whole genome shotgun (WGS) entry which is preliminary data.</text>
</comment>
<dbReference type="EMBL" id="JADHEC010000089">
    <property type="protein sequence ID" value="MBF2710081.1"/>
    <property type="molecule type" value="Genomic_DNA"/>
</dbReference>
<dbReference type="RefSeq" id="WP_194313296.1">
    <property type="nucleotide sequence ID" value="NZ_JADHEC010000089.1"/>
</dbReference>
<dbReference type="Proteomes" id="UP000646211">
    <property type="component" value="Unassembled WGS sequence"/>
</dbReference>
<name>A0A930UF02_9FLAO</name>
<accession>A0A930UF02</accession>
<keyword evidence="2" id="KW-1185">Reference proteome</keyword>
<proteinExistence type="predicted"/>